<feature type="domain" description="MYND-type" evidence="15">
    <location>
        <begin position="103"/>
        <end position="140"/>
    </location>
</feature>
<keyword evidence="6 11" id="KW-0863">Zinc-finger</keyword>
<keyword evidence="10" id="KW-0862">Zinc</keyword>
<comment type="similarity">
    <text evidence="2">Belongs to the peptidase C19 family.</text>
</comment>
<dbReference type="GO" id="GO:0005829">
    <property type="term" value="C:cytosol"/>
    <property type="evidence" value="ECO:0007669"/>
    <property type="project" value="TreeGrafter"/>
</dbReference>
<evidence type="ECO:0000256" key="8">
    <source>
        <dbReference type="ARBA" id="ARBA00022801"/>
    </source>
</evidence>
<sequence>MPHGDDLGFPAPSASAAAAAAAVLVVVLLVAAARRRWRIAEARKEEVRRLAILAAEEAEAARAEEEAAAAAAASAAVAGVAGIPQSPPPPPPTLPPQQQQQICAVCFTPTTRRCAQCKAVRYCSGKCQIIHWRQGHKEECHPLQVSDKCSQQACKSSSIAVQAEQSDVHNDNFACEGEVQEKPVTTSFERSSSESNLSSECFSDDDLMESSGTESTDSSSNSSSSSSFSDSGCVAKPDGAFACEDQDRLHGAEIRKLSFQTAVDTSGMEEAAPSKSPVKNTSSLNKVEQKDTCHRSKELETDVISPFSTKFMSCDRHSKAKPSENFSTSHDEVSGATEAQGSGNVNFVKSQISHKAGHVSSGGSNDVQFLPSRKSLASCSSNHCKSSAGGGHSVSNNSEASSRFSENIVLESNGMKNLKTSLARVVLQLKPSKVSKHHLPGLANDVPMKNKMLFPYDCFVKLYSCDKVEMHPFGLTNCGNSCYANAVLQCLAFTRPLNIYLLQGLHSKSCPMTKWCFTCELERLLLKAKQGQSVLSPASIVSQIHIIGSHLGHGREEDAHEFLRYAIDSMQSVCLKEAGANAVGKSADETTLIQLTFGGYLRSKIRCMRCQEKSEQHERMMDLSVEIHGDIRTLEEALARFTATEILDGENKYNCSRCKSYERARKKLTILDAPNILTIALKRFQSGKFGKLNKAVQFPENLNLIPYVSGTDDKSPLYTLYAVLVHLDVMKNTFSGHYVCYVRSTHGKWFMADDSTVKPVEVDVVLSQNAYMLLYARCFPRPPTLIRNAISAEQLKVKRSVSRENINSGTSAEKARSTPILERPNLPVKSPINQARHVWPVLNERNEFPRTDSSSDCSSLFSLSDDSSWSTESTRNSTSTEEFSDYLFGEPDRCYLNSPLKFSKEI</sequence>
<feature type="domain" description="USP" evidence="14">
    <location>
        <begin position="473"/>
        <end position="778"/>
    </location>
</feature>
<keyword evidence="8" id="KW-0378">Hydrolase</keyword>
<dbReference type="RefSeq" id="XP_020105089.1">
    <property type="nucleotide sequence ID" value="XM_020249500.1"/>
</dbReference>
<feature type="compositionally biased region" description="Polar residues" evidence="12">
    <location>
        <begin position="277"/>
        <end position="286"/>
    </location>
</feature>
<evidence type="ECO:0000259" key="15">
    <source>
        <dbReference type="PROSITE" id="PS50865"/>
    </source>
</evidence>
<dbReference type="PANTHER" id="PTHR24006">
    <property type="entry name" value="UBIQUITIN CARBOXYL-TERMINAL HYDROLASE"/>
    <property type="match status" value="1"/>
</dbReference>
<name>A0A6P5GA49_ANACO</name>
<dbReference type="SUPFAM" id="SSF144232">
    <property type="entry name" value="HIT/MYND zinc finger-like"/>
    <property type="match status" value="1"/>
</dbReference>
<evidence type="ECO:0000256" key="7">
    <source>
        <dbReference type="ARBA" id="ARBA00022786"/>
    </source>
</evidence>
<evidence type="ECO:0000259" key="14">
    <source>
        <dbReference type="PROSITE" id="PS50235"/>
    </source>
</evidence>
<dbReference type="EC" id="3.4.19.12" evidence="3"/>
<dbReference type="GO" id="GO:0004843">
    <property type="term" value="F:cysteine-type deubiquitinase activity"/>
    <property type="evidence" value="ECO:0007669"/>
    <property type="project" value="UniProtKB-EC"/>
</dbReference>
<dbReference type="Proteomes" id="UP000515123">
    <property type="component" value="Linkage group 15"/>
</dbReference>
<evidence type="ECO:0000256" key="13">
    <source>
        <dbReference type="SAM" id="Phobius"/>
    </source>
</evidence>
<reference evidence="17" key="2">
    <citation type="submission" date="2025-08" db="UniProtKB">
        <authorList>
            <consortium name="RefSeq"/>
        </authorList>
    </citation>
    <scope>IDENTIFICATION</scope>
    <source>
        <tissue evidence="17">Leaf</tissue>
    </source>
</reference>
<dbReference type="PROSITE" id="PS00972">
    <property type="entry name" value="USP_1"/>
    <property type="match status" value="1"/>
</dbReference>
<evidence type="ECO:0000256" key="10">
    <source>
        <dbReference type="ARBA" id="ARBA00022833"/>
    </source>
</evidence>
<dbReference type="Pfam" id="PF00443">
    <property type="entry name" value="UCH"/>
    <property type="match status" value="1"/>
</dbReference>
<evidence type="ECO:0000256" key="6">
    <source>
        <dbReference type="ARBA" id="ARBA00022771"/>
    </source>
</evidence>
<reference evidence="16" key="1">
    <citation type="journal article" date="2015" name="Nat. Genet.">
        <title>The pineapple genome and the evolution of CAM photosynthesis.</title>
        <authorList>
            <person name="Ming R."/>
            <person name="VanBuren R."/>
            <person name="Wai C.M."/>
            <person name="Tang H."/>
            <person name="Schatz M.C."/>
            <person name="Bowers J.E."/>
            <person name="Lyons E."/>
            <person name="Wang M.L."/>
            <person name="Chen J."/>
            <person name="Biggers E."/>
            <person name="Zhang J."/>
            <person name="Huang L."/>
            <person name="Zhang L."/>
            <person name="Miao W."/>
            <person name="Zhang J."/>
            <person name="Ye Z."/>
            <person name="Miao C."/>
            <person name="Lin Z."/>
            <person name="Wang H."/>
            <person name="Zhou H."/>
            <person name="Yim W.C."/>
            <person name="Priest H.D."/>
            <person name="Zheng C."/>
            <person name="Woodhouse M."/>
            <person name="Edger P.P."/>
            <person name="Guyot R."/>
            <person name="Guo H.B."/>
            <person name="Guo H."/>
            <person name="Zheng G."/>
            <person name="Singh R."/>
            <person name="Sharma A."/>
            <person name="Min X."/>
            <person name="Zheng Y."/>
            <person name="Lee H."/>
            <person name="Gurtowski J."/>
            <person name="Sedlazeck F.J."/>
            <person name="Harkess A."/>
            <person name="McKain M.R."/>
            <person name="Liao Z."/>
            <person name="Fang J."/>
            <person name="Liu J."/>
            <person name="Zhang X."/>
            <person name="Zhang Q."/>
            <person name="Hu W."/>
            <person name="Qin Y."/>
            <person name="Wang K."/>
            <person name="Chen L.Y."/>
            <person name="Shirley N."/>
            <person name="Lin Y.R."/>
            <person name="Liu L.Y."/>
            <person name="Hernandez A.G."/>
            <person name="Wright C.L."/>
            <person name="Bulone V."/>
            <person name="Tuskan G.A."/>
            <person name="Heath K."/>
            <person name="Zee F."/>
            <person name="Moore P.H."/>
            <person name="Sunkar R."/>
            <person name="Leebens-Mack J.H."/>
            <person name="Mockler T."/>
            <person name="Bennetzen J.L."/>
            <person name="Freeling M."/>
            <person name="Sankoff D."/>
            <person name="Paterson A.H."/>
            <person name="Zhu X."/>
            <person name="Yang X."/>
            <person name="Smith J.A."/>
            <person name="Cushman J.C."/>
            <person name="Paull R.E."/>
            <person name="Yu Q."/>
        </authorList>
    </citation>
    <scope>NUCLEOTIDE SEQUENCE [LARGE SCALE GENOMIC DNA]</scope>
    <source>
        <strain evidence="16">cv. F153</strain>
    </source>
</reference>
<evidence type="ECO:0000256" key="9">
    <source>
        <dbReference type="ARBA" id="ARBA00022807"/>
    </source>
</evidence>
<evidence type="ECO:0000313" key="16">
    <source>
        <dbReference type="Proteomes" id="UP000515123"/>
    </source>
</evidence>
<dbReference type="AlphaFoldDB" id="A0A6P5GA49"/>
<evidence type="ECO:0000256" key="1">
    <source>
        <dbReference type="ARBA" id="ARBA00000707"/>
    </source>
</evidence>
<dbReference type="InterPro" id="IPR001394">
    <property type="entry name" value="Peptidase_C19_UCH"/>
</dbReference>
<dbReference type="GO" id="GO:0005634">
    <property type="term" value="C:nucleus"/>
    <property type="evidence" value="ECO:0007669"/>
    <property type="project" value="TreeGrafter"/>
</dbReference>
<dbReference type="PROSITE" id="PS50865">
    <property type="entry name" value="ZF_MYND_2"/>
    <property type="match status" value="1"/>
</dbReference>
<dbReference type="Gene3D" id="6.10.140.2220">
    <property type="match status" value="1"/>
</dbReference>
<keyword evidence="13" id="KW-0812">Transmembrane</keyword>
<evidence type="ECO:0000256" key="3">
    <source>
        <dbReference type="ARBA" id="ARBA00012759"/>
    </source>
</evidence>
<keyword evidence="4" id="KW-0645">Protease</keyword>
<feature type="region of interest" description="Disordered" evidence="12">
    <location>
        <begin position="265"/>
        <end position="293"/>
    </location>
</feature>
<feature type="compositionally biased region" description="Low complexity" evidence="12">
    <location>
        <begin position="187"/>
        <end position="201"/>
    </location>
</feature>
<comment type="catalytic activity">
    <reaction evidence="1">
        <text>Thiol-dependent hydrolysis of ester, thioester, amide, peptide and isopeptide bonds formed by the C-terminal Gly of ubiquitin (a 76-residue protein attached to proteins as an intracellular targeting signal).</text>
        <dbReference type="EC" id="3.4.19.12"/>
    </reaction>
</comment>
<feature type="region of interest" description="Disordered" evidence="12">
    <location>
        <begin position="802"/>
        <end position="826"/>
    </location>
</feature>
<feature type="compositionally biased region" description="Low complexity" evidence="12">
    <location>
        <begin position="209"/>
        <end position="231"/>
    </location>
</feature>
<feature type="region of interest" description="Disordered" evidence="12">
    <location>
        <begin position="184"/>
        <end position="231"/>
    </location>
</feature>
<dbReference type="InterPro" id="IPR028889">
    <property type="entry name" value="USP"/>
</dbReference>
<keyword evidence="13" id="KW-1133">Transmembrane helix</keyword>
<feature type="region of interest" description="Disordered" evidence="12">
    <location>
        <begin position="318"/>
        <end position="342"/>
    </location>
</feature>
<keyword evidence="7" id="KW-0833">Ubl conjugation pathway</keyword>
<dbReference type="GO" id="GO:0006508">
    <property type="term" value="P:proteolysis"/>
    <property type="evidence" value="ECO:0007669"/>
    <property type="project" value="UniProtKB-KW"/>
</dbReference>
<dbReference type="Pfam" id="PF01753">
    <property type="entry name" value="zf-MYND"/>
    <property type="match status" value="1"/>
</dbReference>
<evidence type="ECO:0000256" key="12">
    <source>
        <dbReference type="SAM" id="MobiDB-lite"/>
    </source>
</evidence>
<dbReference type="FunFam" id="6.10.140.2220:FF:000006">
    <property type="entry name" value="Ubiquitin carboxyl-terminal hydrolase 15"/>
    <property type="match status" value="1"/>
</dbReference>
<dbReference type="SUPFAM" id="SSF54001">
    <property type="entry name" value="Cysteine proteinases"/>
    <property type="match status" value="1"/>
</dbReference>
<feature type="compositionally biased region" description="Low complexity" evidence="12">
    <location>
        <begin position="852"/>
        <end position="881"/>
    </location>
</feature>
<dbReference type="InterPro" id="IPR050164">
    <property type="entry name" value="Peptidase_C19"/>
</dbReference>
<evidence type="ECO:0000256" key="5">
    <source>
        <dbReference type="ARBA" id="ARBA00022723"/>
    </source>
</evidence>
<dbReference type="InterPro" id="IPR038765">
    <property type="entry name" value="Papain-like_cys_pep_sf"/>
</dbReference>
<dbReference type="PROSITE" id="PS50235">
    <property type="entry name" value="USP_3"/>
    <property type="match status" value="1"/>
</dbReference>
<feature type="region of interest" description="Disordered" evidence="12">
    <location>
        <begin position="849"/>
        <end position="882"/>
    </location>
</feature>
<organism evidence="16 17">
    <name type="scientific">Ananas comosus</name>
    <name type="common">Pineapple</name>
    <name type="synonym">Ananas ananas</name>
    <dbReference type="NCBI Taxonomy" id="4615"/>
    <lineage>
        <taxon>Eukaryota</taxon>
        <taxon>Viridiplantae</taxon>
        <taxon>Streptophyta</taxon>
        <taxon>Embryophyta</taxon>
        <taxon>Tracheophyta</taxon>
        <taxon>Spermatophyta</taxon>
        <taxon>Magnoliopsida</taxon>
        <taxon>Liliopsida</taxon>
        <taxon>Poales</taxon>
        <taxon>Bromeliaceae</taxon>
        <taxon>Bromelioideae</taxon>
        <taxon>Ananas</taxon>
    </lineage>
</organism>
<accession>A0A6P5GA49</accession>
<gene>
    <name evidence="17" type="primary">LOC109721737</name>
</gene>
<protein>
    <recommendedName>
        <fullName evidence="3">ubiquitinyl hydrolase 1</fullName>
        <ecNumber evidence="3">3.4.19.12</ecNumber>
    </recommendedName>
</protein>
<evidence type="ECO:0000256" key="11">
    <source>
        <dbReference type="PROSITE-ProRule" id="PRU00134"/>
    </source>
</evidence>
<dbReference type="FunFam" id="3.90.70.10:FF:000026">
    <property type="entry name" value="Ubiquitin carboxyl-terminal hydrolase 15"/>
    <property type="match status" value="1"/>
</dbReference>
<evidence type="ECO:0000313" key="17">
    <source>
        <dbReference type="RefSeq" id="XP_020105089.1"/>
    </source>
</evidence>
<dbReference type="Gene3D" id="3.90.70.10">
    <property type="entry name" value="Cysteine proteinases"/>
    <property type="match status" value="1"/>
</dbReference>
<dbReference type="PROSITE" id="PS01360">
    <property type="entry name" value="ZF_MYND_1"/>
    <property type="match status" value="1"/>
</dbReference>
<feature type="transmembrane region" description="Helical" evidence="13">
    <location>
        <begin position="12"/>
        <end position="33"/>
    </location>
</feature>
<dbReference type="InterPro" id="IPR018200">
    <property type="entry name" value="USP_CS"/>
</dbReference>
<proteinExistence type="inferred from homology"/>
<dbReference type="GeneID" id="109721737"/>
<dbReference type="GO" id="GO:0016579">
    <property type="term" value="P:protein deubiquitination"/>
    <property type="evidence" value="ECO:0007669"/>
    <property type="project" value="InterPro"/>
</dbReference>
<keyword evidence="16" id="KW-1185">Reference proteome</keyword>
<evidence type="ECO:0000256" key="4">
    <source>
        <dbReference type="ARBA" id="ARBA00022670"/>
    </source>
</evidence>
<dbReference type="OrthoDB" id="420187at2759"/>
<dbReference type="PANTHER" id="PTHR24006:SF874">
    <property type="entry name" value="UBIQUITIN CARBOXYL-TERMINAL HYDROLASE 16"/>
    <property type="match status" value="1"/>
</dbReference>
<dbReference type="InterPro" id="IPR002893">
    <property type="entry name" value="Znf_MYND"/>
</dbReference>
<dbReference type="GO" id="GO:0008270">
    <property type="term" value="F:zinc ion binding"/>
    <property type="evidence" value="ECO:0007669"/>
    <property type="project" value="UniProtKB-KW"/>
</dbReference>
<keyword evidence="5" id="KW-0479">Metal-binding</keyword>
<keyword evidence="13" id="KW-0472">Membrane</keyword>
<keyword evidence="9" id="KW-0788">Thiol protease</keyword>
<evidence type="ECO:0000256" key="2">
    <source>
        <dbReference type="ARBA" id="ARBA00009085"/>
    </source>
</evidence>